<dbReference type="AlphaFoldDB" id="A0A239SKV1"/>
<accession>A0A239SKV1</accession>
<feature type="region of interest" description="Disordered" evidence="1">
    <location>
        <begin position="1"/>
        <end position="24"/>
    </location>
</feature>
<proteinExistence type="predicted"/>
<dbReference type="PANTHER" id="PTHR43745">
    <property type="entry name" value="NITROREDUCTASE MJ1384-RELATED"/>
    <property type="match status" value="1"/>
</dbReference>
<feature type="domain" description="Nitroreductase" evidence="2">
    <location>
        <begin position="46"/>
        <end position="212"/>
    </location>
</feature>
<name>A0A239SKV1_9BURK</name>
<dbReference type="SUPFAM" id="SSF55469">
    <property type="entry name" value="FMN-dependent nitroreductase-like"/>
    <property type="match status" value="1"/>
</dbReference>
<dbReference type="InterPro" id="IPR000415">
    <property type="entry name" value="Nitroreductase-like"/>
</dbReference>
<dbReference type="Proteomes" id="UP000215126">
    <property type="component" value="Chromosome 1"/>
</dbReference>
<organism evidence="3 4">
    <name type="scientific">Pandoraea sputorum</name>
    <dbReference type="NCBI Taxonomy" id="93222"/>
    <lineage>
        <taxon>Bacteria</taxon>
        <taxon>Pseudomonadati</taxon>
        <taxon>Pseudomonadota</taxon>
        <taxon>Betaproteobacteria</taxon>
        <taxon>Burkholderiales</taxon>
        <taxon>Burkholderiaceae</taxon>
        <taxon>Pandoraea</taxon>
    </lineage>
</organism>
<dbReference type="OrthoDB" id="9802775at2"/>
<dbReference type="CDD" id="cd02142">
    <property type="entry name" value="McbC_SagB-like_oxidoreductase"/>
    <property type="match status" value="1"/>
</dbReference>
<dbReference type="STRING" id="93222.NA29_16290"/>
<sequence>MNDLQHSPYEIVPEAPVRPAATGSPDIIDLPSPDLSAGASLMIALARRRSTREYSPASLSAQQLGDLLWAANGINRADTGGRTAPSAQGVHEIDIYAALPEGVYRYDPISHELRLKHAVDARNLTGYQDFVSNAPLDLVYVVSHERADQFPAVQRDSFAGVAIGAISQNVSLYCAASGLACVVRGWLNHRLLADAMSLNENEVPVLAQTIGHAAVTL</sequence>
<keyword evidence="4" id="KW-1185">Reference proteome</keyword>
<reference evidence="3 4" key="1">
    <citation type="submission" date="2017-06" db="EMBL/GenBank/DDBJ databases">
        <authorList>
            <consortium name="Pathogen Informatics"/>
        </authorList>
    </citation>
    <scope>NUCLEOTIDE SEQUENCE [LARGE SCALE GENOMIC DNA]</scope>
    <source>
        <strain evidence="3 4">NCTC13161</strain>
    </source>
</reference>
<dbReference type="GO" id="GO:0016491">
    <property type="term" value="F:oxidoreductase activity"/>
    <property type="evidence" value="ECO:0007669"/>
    <property type="project" value="InterPro"/>
</dbReference>
<gene>
    <name evidence="3" type="ORF">SAMEA4530655_02416</name>
</gene>
<dbReference type="KEGG" id="pspu:NA29_16290"/>
<evidence type="ECO:0000313" key="4">
    <source>
        <dbReference type="Proteomes" id="UP000215126"/>
    </source>
</evidence>
<protein>
    <submittedName>
        <fullName evidence="3">SagB-type dehydrogenase domain</fullName>
    </submittedName>
</protein>
<dbReference type="Pfam" id="PF00881">
    <property type="entry name" value="Nitroreductase"/>
    <property type="match status" value="1"/>
</dbReference>
<evidence type="ECO:0000313" key="3">
    <source>
        <dbReference type="EMBL" id="SNU85333.1"/>
    </source>
</evidence>
<dbReference type="InterPro" id="IPR029479">
    <property type="entry name" value="Nitroreductase"/>
</dbReference>
<dbReference type="RefSeq" id="WP_039398452.1">
    <property type="nucleotide sequence ID" value="NZ_CABPRX010000002.1"/>
</dbReference>
<dbReference type="PANTHER" id="PTHR43745:SF2">
    <property type="entry name" value="NITROREDUCTASE MJ1384-RELATED"/>
    <property type="match status" value="1"/>
</dbReference>
<evidence type="ECO:0000256" key="1">
    <source>
        <dbReference type="SAM" id="MobiDB-lite"/>
    </source>
</evidence>
<evidence type="ECO:0000259" key="2">
    <source>
        <dbReference type="Pfam" id="PF00881"/>
    </source>
</evidence>
<dbReference type="EMBL" id="LT906435">
    <property type="protein sequence ID" value="SNU85333.1"/>
    <property type="molecule type" value="Genomic_DNA"/>
</dbReference>
<dbReference type="InterPro" id="IPR052544">
    <property type="entry name" value="Bacteriocin_Proc_Enz"/>
</dbReference>
<dbReference type="Gene3D" id="3.40.109.10">
    <property type="entry name" value="NADH Oxidase"/>
    <property type="match status" value="1"/>
</dbReference>
<dbReference type="GeneID" id="88095056"/>